<dbReference type="Pfam" id="PF00098">
    <property type="entry name" value="zf-CCHC"/>
    <property type="match status" value="1"/>
</dbReference>
<keyword evidence="1" id="KW-0863">Zinc-finger</keyword>
<feature type="domain" description="CCHC-type" evidence="2">
    <location>
        <begin position="394"/>
        <end position="409"/>
    </location>
</feature>
<dbReference type="Gene3D" id="4.10.60.10">
    <property type="entry name" value="Zinc finger, CCHC-type"/>
    <property type="match status" value="1"/>
</dbReference>
<dbReference type="Proteomes" id="UP000789901">
    <property type="component" value="Unassembled WGS sequence"/>
</dbReference>
<evidence type="ECO:0000313" key="4">
    <source>
        <dbReference type="Proteomes" id="UP000789901"/>
    </source>
</evidence>
<gene>
    <name evidence="3" type="ORF">GMARGA_LOCUS37222</name>
</gene>
<name>A0ABN7WZU4_GIGMA</name>
<keyword evidence="1" id="KW-0862">Zinc</keyword>
<proteinExistence type="predicted"/>
<dbReference type="InterPro" id="IPR036875">
    <property type="entry name" value="Znf_CCHC_sf"/>
</dbReference>
<dbReference type="PROSITE" id="PS50158">
    <property type="entry name" value="ZF_CCHC"/>
    <property type="match status" value="1"/>
</dbReference>
<evidence type="ECO:0000259" key="2">
    <source>
        <dbReference type="PROSITE" id="PS50158"/>
    </source>
</evidence>
<keyword evidence="1" id="KW-0479">Metal-binding</keyword>
<evidence type="ECO:0000256" key="1">
    <source>
        <dbReference type="PROSITE-ProRule" id="PRU00047"/>
    </source>
</evidence>
<accession>A0ABN7WZU4</accession>
<dbReference type="SUPFAM" id="SSF57756">
    <property type="entry name" value="Retrovirus zinc finger-like domains"/>
    <property type="match status" value="1"/>
</dbReference>
<organism evidence="3 4">
    <name type="scientific">Gigaspora margarita</name>
    <dbReference type="NCBI Taxonomy" id="4874"/>
    <lineage>
        <taxon>Eukaryota</taxon>
        <taxon>Fungi</taxon>
        <taxon>Fungi incertae sedis</taxon>
        <taxon>Mucoromycota</taxon>
        <taxon>Glomeromycotina</taxon>
        <taxon>Glomeromycetes</taxon>
        <taxon>Diversisporales</taxon>
        <taxon>Gigasporaceae</taxon>
        <taxon>Gigaspora</taxon>
    </lineage>
</organism>
<sequence>PLNYDQKEKLQEFVEKHEYRLRRIGQHETVKKQVQHSFVKRISNKNVTYFHPVIRKERKIVRITEEEIATYLLYVIILQDYPKINIALQLANRSTQNITNWLKFTKSGFREHIGEFSGDIYGIKELMTYGRFSGNYTTGYVRQAETLASTGQAAAPHCRWSTEFIMRVLAIVRTKLKETALEIFDSEIGTINCYWRSDINGNQNVIDTLKDTTEYPTNLNHPYDEAFDVTATTEGTRCNPYITNATVQRGFREVFDNAFLVDAIQQTAQKDFWNFDFTKGLDYNNDNGMRNLINKYKKLMQIANWQWGNNFYRGEYMFLLQRMPLAIMKHISSMNPKPANRNEFFTAADNQFLAVRLTMSLTGNLKEKVSHFKERKTTKFNNVQTTESNNTFTCHFCKQPGHYRRNCPKLKGQQNFNRVI</sequence>
<keyword evidence="4" id="KW-1185">Reference proteome</keyword>
<feature type="non-terminal residue" evidence="3">
    <location>
        <position position="420"/>
    </location>
</feature>
<reference evidence="3 4" key="1">
    <citation type="submission" date="2021-06" db="EMBL/GenBank/DDBJ databases">
        <authorList>
            <person name="Kallberg Y."/>
            <person name="Tangrot J."/>
            <person name="Rosling A."/>
        </authorList>
    </citation>
    <scope>NUCLEOTIDE SEQUENCE [LARGE SCALE GENOMIC DNA]</scope>
    <source>
        <strain evidence="3 4">120-4 pot B 10/14</strain>
    </source>
</reference>
<dbReference type="SMART" id="SM00343">
    <property type="entry name" value="ZnF_C2HC"/>
    <property type="match status" value="1"/>
</dbReference>
<evidence type="ECO:0000313" key="3">
    <source>
        <dbReference type="EMBL" id="CAG8844662.1"/>
    </source>
</evidence>
<protein>
    <submittedName>
        <fullName evidence="3">17325_t:CDS:1</fullName>
    </submittedName>
</protein>
<comment type="caution">
    <text evidence="3">The sequence shown here is derived from an EMBL/GenBank/DDBJ whole genome shotgun (WGS) entry which is preliminary data.</text>
</comment>
<feature type="non-terminal residue" evidence="3">
    <location>
        <position position="1"/>
    </location>
</feature>
<dbReference type="EMBL" id="CAJVQB010076713">
    <property type="protein sequence ID" value="CAG8844662.1"/>
    <property type="molecule type" value="Genomic_DNA"/>
</dbReference>
<dbReference type="InterPro" id="IPR001878">
    <property type="entry name" value="Znf_CCHC"/>
</dbReference>